<dbReference type="PANTHER" id="PTHR30146">
    <property type="entry name" value="LACI-RELATED TRANSCRIPTIONAL REPRESSOR"/>
    <property type="match status" value="1"/>
</dbReference>
<dbReference type="CDD" id="cd06267">
    <property type="entry name" value="PBP1_LacI_sugar_binding-like"/>
    <property type="match status" value="1"/>
</dbReference>
<name>K1S2F8_9ZZZZ</name>
<accession>K1S2F8</accession>
<keyword evidence="2" id="KW-0238">DNA-binding</keyword>
<evidence type="ECO:0000256" key="2">
    <source>
        <dbReference type="ARBA" id="ARBA00023125"/>
    </source>
</evidence>
<feature type="domain" description="Transcriptional regulator LacI/GalR-like sensor" evidence="4">
    <location>
        <begin position="59"/>
        <end position="180"/>
    </location>
</feature>
<gene>
    <name evidence="5" type="ORF">OBE_11836</name>
</gene>
<dbReference type="InterPro" id="IPR046335">
    <property type="entry name" value="LacI/GalR-like_sensor"/>
</dbReference>
<comment type="caution">
    <text evidence="5">The sequence shown here is derived from an EMBL/GenBank/DDBJ whole genome shotgun (WGS) entry which is preliminary data.</text>
</comment>
<dbReference type="Gene3D" id="3.40.50.2300">
    <property type="match status" value="2"/>
</dbReference>
<dbReference type="SUPFAM" id="SSF53822">
    <property type="entry name" value="Periplasmic binding protein-like I"/>
    <property type="match status" value="1"/>
</dbReference>
<organism evidence="5">
    <name type="scientific">human gut metagenome</name>
    <dbReference type="NCBI Taxonomy" id="408170"/>
    <lineage>
        <taxon>unclassified sequences</taxon>
        <taxon>metagenomes</taxon>
        <taxon>organismal metagenomes</taxon>
    </lineage>
</organism>
<reference evidence="5" key="1">
    <citation type="journal article" date="2013" name="Environ. Microbiol.">
        <title>Microbiota from the distal guts of lean and obese adolescents exhibit partial functional redundancy besides clear differences in community structure.</title>
        <authorList>
            <person name="Ferrer M."/>
            <person name="Ruiz A."/>
            <person name="Lanza F."/>
            <person name="Haange S.B."/>
            <person name="Oberbach A."/>
            <person name="Till H."/>
            <person name="Bargiela R."/>
            <person name="Campoy C."/>
            <person name="Segura M.T."/>
            <person name="Richter M."/>
            <person name="von Bergen M."/>
            <person name="Seifert J."/>
            <person name="Suarez A."/>
        </authorList>
    </citation>
    <scope>NUCLEOTIDE SEQUENCE</scope>
</reference>
<evidence type="ECO:0000313" key="5">
    <source>
        <dbReference type="EMBL" id="EKC54887.1"/>
    </source>
</evidence>
<dbReference type="GO" id="GO:0000976">
    <property type="term" value="F:transcription cis-regulatory region binding"/>
    <property type="evidence" value="ECO:0007669"/>
    <property type="project" value="TreeGrafter"/>
</dbReference>
<dbReference type="PANTHER" id="PTHR30146:SF149">
    <property type="entry name" value="HTH-TYPE TRANSCRIPTIONAL REGULATOR EBGR"/>
    <property type="match status" value="1"/>
</dbReference>
<feature type="non-terminal residue" evidence="5">
    <location>
        <position position="1"/>
    </location>
</feature>
<keyword evidence="3" id="KW-0804">Transcription</keyword>
<dbReference type="InterPro" id="IPR028082">
    <property type="entry name" value="Peripla_BP_I"/>
</dbReference>
<evidence type="ECO:0000256" key="1">
    <source>
        <dbReference type="ARBA" id="ARBA00023015"/>
    </source>
</evidence>
<sequence length="183" mass="20419">YRVGGNCEGAVFLGFKPHHVFIEHIRSLNIPLVILDNNVDYQLAARVGCDSAEGIRQMVQYLWMRGHDRIGFLGGEEDSIVTQERYQAYSDALKELGLEENKDAVRYGHFSAKGTRKRILPIAQTGVTAVVCISDLLACSAVQELEKAGYVVPADISVTGYDNLPVSEYSQPRITTMYQNRIH</sequence>
<evidence type="ECO:0000259" key="4">
    <source>
        <dbReference type="Pfam" id="PF13377"/>
    </source>
</evidence>
<feature type="non-terminal residue" evidence="5">
    <location>
        <position position="183"/>
    </location>
</feature>
<keyword evidence="1" id="KW-0805">Transcription regulation</keyword>
<protein>
    <submittedName>
        <fullName evidence="5">Transcriptional regulator</fullName>
    </submittedName>
</protein>
<proteinExistence type="predicted"/>
<evidence type="ECO:0000256" key="3">
    <source>
        <dbReference type="ARBA" id="ARBA00023163"/>
    </source>
</evidence>
<dbReference type="EMBL" id="AJWZ01008166">
    <property type="protein sequence ID" value="EKC54887.1"/>
    <property type="molecule type" value="Genomic_DNA"/>
</dbReference>
<dbReference type="GO" id="GO:0003700">
    <property type="term" value="F:DNA-binding transcription factor activity"/>
    <property type="evidence" value="ECO:0007669"/>
    <property type="project" value="TreeGrafter"/>
</dbReference>
<dbReference type="Pfam" id="PF13377">
    <property type="entry name" value="Peripla_BP_3"/>
    <property type="match status" value="1"/>
</dbReference>
<dbReference type="AlphaFoldDB" id="K1S2F8"/>